<feature type="chain" id="PRO_5042180958" evidence="3">
    <location>
        <begin position="27"/>
        <end position="344"/>
    </location>
</feature>
<dbReference type="Proteomes" id="UP001201812">
    <property type="component" value="Unassembled WGS sequence"/>
</dbReference>
<evidence type="ECO:0000256" key="2">
    <source>
        <dbReference type="SAM" id="Phobius"/>
    </source>
</evidence>
<feature type="signal peptide" evidence="3">
    <location>
        <begin position="1"/>
        <end position="26"/>
    </location>
</feature>
<evidence type="ECO:0000256" key="1">
    <source>
        <dbReference type="SAM" id="MobiDB-lite"/>
    </source>
</evidence>
<keyword evidence="3" id="KW-0732">Signal</keyword>
<feature type="compositionally biased region" description="Low complexity" evidence="1">
    <location>
        <begin position="34"/>
        <end position="51"/>
    </location>
</feature>
<reference evidence="4" key="1">
    <citation type="submission" date="2022-01" db="EMBL/GenBank/DDBJ databases">
        <title>Genome Sequence Resource for Two Populations of Ditylenchus destructor, the Migratory Endoparasitic Phytonematode.</title>
        <authorList>
            <person name="Zhang H."/>
            <person name="Lin R."/>
            <person name="Xie B."/>
        </authorList>
    </citation>
    <scope>NUCLEOTIDE SEQUENCE</scope>
    <source>
        <strain evidence="4">BazhouSP</strain>
    </source>
</reference>
<keyword evidence="2" id="KW-0472">Membrane</keyword>
<keyword evidence="2" id="KW-1133">Transmembrane helix</keyword>
<keyword evidence="5" id="KW-1185">Reference proteome</keyword>
<feature type="transmembrane region" description="Helical" evidence="2">
    <location>
        <begin position="313"/>
        <end position="333"/>
    </location>
</feature>
<proteinExistence type="predicted"/>
<evidence type="ECO:0000313" key="5">
    <source>
        <dbReference type="Proteomes" id="UP001201812"/>
    </source>
</evidence>
<sequence length="344" mass="39433">MHAERRRKLVATVFIILISIPGPGDGAKSAQNLTKAATDDATGTDAANSTAPSEDRIKCDRYVYDLSSDDDNEKNIVNALEEHSANMLERVNEFLKEKQELVLEKIDSTRAKYTVFKFIYDWAKQILNLPFNVFVFWWFRRFMNHWLKHKAKCLGLKWDKINTKDVHLSTCHPFRTQLRWLMMFVKARFGDKIVDGDVLVNDFPCVKKYWGRKWMGMSKKVADKTIQAAQDKGATVPDEYLNYDAQEEVDTEEDAIINSTMAVDKKSDDTATRSKRDITYLYNQLEGNNTNSRYKREMTALFGAKMPVDIACIIILGMAAAGIGICALSVHIVRRKVKQLRRKA</sequence>
<gene>
    <name evidence="4" type="ORF">DdX_19505</name>
</gene>
<dbReference type="AlphaFoldDB" id="A0AAD4QX82"/>
<protein>
    <submittedName>
        <fullName evidence="4">Uncharacterized protein</fullName>
    </submittedName>
</protein>
<evidence type="ECO:0000256" key="3">
    <source>
        <dbReference type="SAM" id="SignalP"/>
    </source>
</evidence>
<evidence type="ECO:0000313" key="4">
    <source>
        <dbReference type="EMBL" id="KAI1695600.1"/>
    </source>
</evidence>
<keyword evidence="2" id="KW-0812">Transmembrane</keyword>
<organism evidence="4 5">
    <name type="scientific">Ditylenchus destructor</name>
    <dbReference type="NCBI Taxonomy" id="166010"/>
    <lineage>
        <taxon>Eukaryota</taxon>
        <taxon>Metazoa</taxon>
        <taxon>Ecdysozoa</taxon>
        <taxon>Nematoda</taxon>
        <taxon>Chromadorea</taxon>
        <taxon>Rhabditida</taxon>
        <taxon>Tylenchina</taxon>
        <taxon>Tylenchomorpha</taxon>
        <taxon>Sphaerularioidea</taxon>
        <taxon>Anguinidae</taxon>
        <taxon>Anguininae</taxon>
        <taxon>Ditylenchus</taxon>
    </lineage>
</organism>
<comment type="caution">
    <text evidence="4">The sequence shown here is derived from an EMBL/GenBank/DDBJ whole genome shotgun (WGS) entry which is preliminary data.</text>
</comment>
<name>A0AAD4QX82_9BILA</name>
<dbReference type="EMBL" id="JAKKPZ010000389">
    <property type="protein sequence ID" value="KAI1695600.1"/>
    <property type="molecule type" value="Genomic_DNA"/>
</dbReference>
<feature type="region of interest" description="Disordered" evidence="1">
    <location>
        <begin position="25"/>
        <end position="52"/>
    </location>
</feature>
<accession>A0AAD4QX82</accession>